<evidence type="ECO:0000313" key="4">
    <source>
        <dbReference type="Proteomes" id="UP001484239"/>
    </source>
</evidence>
<proteinExistence type="predicted"/>
<evidence type="ECO:0000256" key="1">
    <source>
        <dbReference type="SAM" id="Coils"/>
    </source>
</evidence>
<dbReference type="InterPro" id="IPR003607">
    <property type="entry name" value="HD/PDEase_dom"/>
</dbReference>
<dbReference type="EMBL" id="JBBHLI010000002">
    <property type="protein sequence ID" value="MEK9500530.1"/>
    <property type="molecule type" value="Genomic_DNA"/>
</dbReference>
<dbReference type="Pfam" id="PF13487">
    <property type="entry name" value="HD_5"/>
    <property type="match status" value="1"/>
</dbReference>
<dbReference type="Pfam" id="PF13424">
    <property type="entry name" value="TPR_12"/>
    <property type="match status" value="1"/>
</dbReference>
<evidence type="ECO:0000313" key="3">
    <source>
        <dbReference type="EMBL" id="MEK9500530.1"/>
    </source>
</evidence>
<keyword evidence="1" id="KW-0175">Coiled coil</keyword>
<dbReference type="SMART" id="SM00471">
    <property type="entry name" value="HDc"/>
    <property type="match status" value="1"/>
</dbReference>
<keyword evidence="4" id="KW-1185">Reference proteome</keyword>
<dbReference type="SUPFAM" id="SSF109604">
    <property type="entry name" value="HD-domain/PDEase-like"/>
    <property type="match status" value="1"/>
</dbReference>
<feature type="coiled-coil region" evidence="1">
    <location>
        <begin position="325"/>
        <end position="352"/>
    </location>
</feature>
<dbReference type="PANTHER" id="PTHR45228:SF4">
    <property type="entry name" value="LIPOPROTEIN"/>
    <property type="match status" value="1"/>
</dbReference>
<organism evidence="3 4">
    <name type="scientific">Gaopeijia maritima</name>
    <dbReference type="NCBI Taxonomy" id="3119007"/>
    <lineage>
        <taxon>Bacteria</taxon>
        <taxon>Pseudomonadati</taxon>
        <taxon>Gemmatimonadota</taxon>
        <taxon>Longimicrobiia</taxon>
        <taxon>Gaopeijiales</taxon>
        <taxon>Gaopeijiaceae</taxon>
        <taxon>Gaopeijia</taxon>
    </lineage>
</organism>
<dbReference type="InterPro" id="IPR037522">
    <property type="entry name" value="HD_GYP_dom"/>
</dbReference>
<dbReference type="InterPro" id="IPR011990">
    <property type="entry name" value="TPR-like_helical_dom_sf"/>
</dbReference>
<dbReference type="CDD" id="cd00077">
    <property type="entry name" value="HDc"/>
    <property type="match status" value="1"/>
</dbReference>
<protein>
    <submittedName>
        <fullName evidence="3">HD domain-containing phosphohydrolase</fullName>
    </submittedName>
</protein>
<dbReference type="PROSITE" id="PS51832">
    <property type="entry name" value="HD_GYP"/>
    <property type="match status" value="1"/>
</dbReference>
<dbReference type="PANTHER" id="PTHR45228">
    <property type="entry name" value="CYCLIC DI-GMP PHOSPHODIESTERASE TM_0186-RELATED"/>
    <property type="match status" value="1"/>
</dbReference>
<evidence type="ECO:0000259" key="2">
    <source>
        <dbReference type="PROSITE" id="PS51832"/>
    </source>
</evidence>
<reference evidence="3 4" key="1">
    <citation type="submission" date="2024-02" db="EMBL/GenBank/DDBJ databases">
        <title>A novel Gemmatimonadota bacterium.</title>
        <authorList>
            <person name="Du Z.-J."/>
            <person name="Ye Y.-Q."/>
        </authorList>
    </citation>
    <scope>NUCLEOTIDE SEQUENCE [LARGE SCALE GENOMIC DNA]</scope>
    <source>
        <strain evidence="3 4">DH-20</strain>
    </source>
</reference>
<dbReference type="RefSeq" id="WP_405274726.1">
    <property type="nucleotide sequence ID" value="NZ_JBBHLI010000002.1"/>
</dbReference>
<dbReference type="NCBIfam" id="TIGR00277">
    <property type="entry name" value="HDIG"/>
    <property type="match status" value="1"/>
</dbReference>
<feature type="domain" description="HD-GYP" evidence="2">
    <location>
        <begin position="342"/>
        <end position="534"/>
    </location>
</feature>
<dbReference type="InterPro" id="IPR006675">
    <property type="entry name" value="HDIG_dom"/>
</dbReference>
<comment type="caution">
    <text evidence="3">The sequence shown here is derived from an EMBL/GenBank/DDBJ whole genome shotgun (WGS) entry which is preliminary data.</text>
</comment>
<dbReference type="Gene3D" id="1.10.3210.10">
    <property type="entry name" value="Hypothetical protein af1432"/>
    <property type="match status" value="1"/>
</dbReference>
<dbReference type="Proteomes" id="UP001484239">
    <property type="component" value="Unassembled WGS sequence"/>
</dbReference>
<gene>
    <name evidence="3" type="ORF">WI372_06040</name>
</gene>
<name>A0ABU9E9E6_9BACT</name>
<sequence>MPEATLVGAGPDAEAVLERAAHAQAEGHWEEARSAWEEALGKLDPEAPGGAVSAIFRWIARSWMESGESEVAWDCLEAALAVADATGDREARASALNSRAGLLFARGDLDGCETMFREVKSLARQLADRPLMAMADQNLGSVASVRGDPDLALVRFQSSLRGYEALGLEERYAPLLSNIARLSTDLGDWVAAEAALDQAGKVCERRGDRGNALIVELNRGRYHLARGNDGAALMALDRARGLSESGDGRFWYPEIMKSYGTLFRRTGSLDKARSFLRRAEEEAAKRGDRVLLADVAREWAVLHRAGGDSRATLVALNEAHRLFQEVKARRELADVDRRLADLESEYLSIVREWGESIESTDAYTQGHCTRVAHFACLLAEAAGLPQEDLRWFRMGALLHDVGKVAVPESVLKKPGRLTDEEFEVMKKHPEVGVELLRGIDFPWDVRPMIRHHHEKWAGGGYPDGIGGEEIPFAARILTVADVWDALTTTRSYRAAFDHDRAMSIMNEEAGGTLDPHLFALFRDEVASGAGGRAA</sequence>
<accession>A0ABU9E9E6</accession>
<dbReference type="SUPFAM" id="SSF48452">
    <property type="entry name" value="TPR-like"/>
    <property type="match status" value="2"/>
</dbReference>
<dbReference type="InterPro" id="IPR052020">
    <property type="entry name" value="Cyclic_di-GMP/3'3'-cGAMP_PDE"/>
</dbReference>
<dbReference type="Gene3D" id="1.25.40.10">
    <property type="entry name" value="Tetratricopeptide repeat domain"/>
    <property type="match status" value="1"/>
</dbReference>